<dbReference type="SMART" id="SM00448">
    <property type="entry name" value="REC"/>
    <property type="match status" value="1"/>
</dbReference>
<dbReference type="PROSITE" id="PS50110">
    <property type="entry name" value="RESPONSE_REGULATORY"/>
    <property type="match status" value="1"/>
</dbReference>
<keyword evidence="1" id="KW-0597">Phosphoprotein</keyword>
<evidence type="ECO:0000259" key="2">
    <source>
        <dbReference type="PROSITE" id="PS50110"/>
    </source>
</evidence>
<dbReference type="SUPFAM" id="SSF52172">
    <property type="entry name" value="CheY-like"/>
    <property type="match status" value="1"/>
</dbReference>
<dbReference type="PANTHER" id="PTHR44520">
    <property type="entry name" value="RESPONSE REGULATOR RCP1-RELATED"/>
    <property type="match status" value="1"/>
</dbReference>
<dbReference type="InterPro" id="IPR052893">
    <property type="entry name" value="TCS_response_regulator"/>
</dbReference>
<feature type="domain" description="Response regulatory" evidence="2">
    <location>
        <begin position="2"/>
        <end position="119"/>
    </location>
</feature>
<dbReference type="InterPro" id="IPR001789">
    <property type="entry name" value="Sig_transdc_resp-reg_receiver"/>
</dbReference>
<dbReference type="OrthoDB" id="7631574at2"/>
<dbReference type="GO" id="GO:0000160">
    <property type="term" value="P:phosphorelay signal transduction system"/>
    <property type="evidence" value="ECO:0007669"/>
    <property type="project" value="InterPro"/>
</dbReference>
<dbReference type="RefSeq" id="WP_108779313.1">
    <property type="nucleotide sequence ID" value="NZ_CP029186.1"/>
</dbReference>
<dbReference type="PANTHER" id="PTHR44520:SF1">
    <property type="entry name" value="TWO-COMPONENT SYSTEM REGULATORY PROTEIN"/>
    <property type="match status" value="1"/>
</dbReference>
<evidence type="ECO:0000256" key="1">
    <source>
        <dbReference type="PROSITE-ProRule" id="PRU00169"/>
    </source>
</evidence>
<evidence type="ECO:0000313" key="3">
    <source>
        <dbReference type="EMBL" id="AWH86590.1"/>
    </source>
</evidence>
<protein>
    <recommendedName>
        <fullName evidence="2">Response regulatory domain-containing protein</fullName>
    </recommendedName>
</protein>
<reference evidence="3 4" key="1">
    <citation type="submission" date="2018-04" db="EMBL/GenBank/DDBJ databases">
        <title>Genome sequencing of Flavobacterium sp. HYN0059.</title>
        <authorList>
            <person name="Yi H."/>
            <person name="Baek C."/>
        </authorList>
    </citation>
    <scope>NUCLEOTIDE SEQUENCE [LARGE SCALE GENOMIC DNA]</scope>
    <source>
        <strain evidence="3 4">HYN0059</strain>
    </source>
</reference>
<gene>
    <name evidence="3" type="ORF">HYN59_16395</name>
</gene>
<dbReference type="KEGG" id="falb:HYN59_16395"/>
<organism evidence="3 4">
    <name type="scientific">Flavobacterium album</name>
    <dbReference type="NCBI Taxonomy" id="2175091"/>
    <lineage>
        <taxon>Bacteria</taxon>
        <taxon>Pseudomonadati</taxon>
        <taxon>Bacteroidota</taxon>
        <taxon>Flavobacteriia</taxon>
        <taxon>Flavobacteriales</taxon>
        <taxon>Flavobacteriaceae</taxon>
        <taxon>Flavobacterium</taxon>
    </lineage>
</organism>
<dbReference type="Gene3D" id="3.40.50.2300">
    <property type="match status" value="1"/>
</dbReference>
<dbReference type="InterPro" id="IPR011006">
    <property type="entry name" value="CheY-like_superfamily"/>
</dbReference>
<name>A0A2S1R1P3_9FLAO</name>
<sequence>MHILQIDDDEDEFIFLQLAIKGMQDIKCSYANTIWNGIELLKTGLPNIVLLDINMPDVNGLECLRQIKLTENIAKIPVFVLSSSVTERCRAEAHKLGAAGCYVKPDSVTLLKKTIFGMLQKMAAGGET</sequence>
<dbReference type="Pfam" id="PF00072">
    <property type="entry name" value="Response_reg"/>
    <property type="match status" value="1"/>
</dbReference>
<accession>A0A2S1R1P3</accession>
<keyword evidence="4" id="KW-1185">Reference proteome</keyword>
<dbReference type="AlphaFoldDB" id="A0A2S1R1P3"/>
<dbReference type="EMBL" id="CP029186">
    <property type="protein sequence ID" value="AWH86590.1"/>
    <property type="molecule type" value="Genomic_DNA"/>
</dbReference>
<feature type="modified residue" description="4-aspartylphosphate" evidence="1">
    <location>
        <position position="52"/>
    </location>
</feature>
<proteinExistence type="predicted"/>
<dbReference type="Proteomes" id="UP000244929">
    <property type="component" value="Chromosome"/>
</dbReference>
<evidence type="ECO:0000313" key="4">
    <source>
        <dbReference type="Proteomes" id="UP000244929"/>
    </source>
</evidence>